<protein>
    <submittedName>
        <fullName evidence="4">Response regulator receiver and ANTAR domain protein</fullName>
    </submittedName>
</protein>
<dbReference type="PIRSF" id="PIRSF036382">
    <property type="entry name" value="RR_antiterm"/>
    <property type="match status" value="1"/>
</dbReference>
<dbReference type="OrthoDB" id="9782798at2"/>
<organism evidence="4 5">
    <name type="scientific">Fontimonas thermophila</name>
    <dbReference type="NCBI Taxonomy" id="1076937"/>
    <lineage>
        <taxon>Bacteria</taxon>
        <taxon>Pseudomonadati</taxon>
        <taxon>Pseudomonadota</taxon>
        <taxon>Gammaproteobacteria</taxon>
        <taxon>Nevskiales</taxon>
        <taxon>Nevskiaceae</taxon>
        <taxon>Fontimonas</taxon>
    </lineage>
</organism>
<keyword evidence="5" id="KW-1185">Reference proteome</keyword>
<feature type="domain" description="Response regulatory" evidence="2">
    <location>
        <begin position="2"/>
        <end position="116"/>
    </location>
</feature>
<proteinExistence type="predicted"/>
<dbReference type="InterPro" id="IPR011006">
    <property type="entry name" value="CheY-like_superfamily"/>
</dbReference>
<dbReference type="GO" id="GO:0000160">
    <property type="term" value="P:phosphorelay signal transduction system"/>
    <property type="evidence" value="ECO:0007669"/>
    <property type="project" value="InterPro"/>
</dbReference>
<dbReference type="Pfam" id="PF00072">
    <property type="entry name" value="Response_reg"/>
    <property type="match status" value="1"/>
</dbReference>
<keyword evidence="1" id="KW-0597">Phosphoprotein</keyword>
<accession>A0A1I2H6N8</accession>
<sequence>MRVLLVDDDSSRSTLLRQALIDDDHAVVAVLATADDLLAAVTRHQPDVILIDVDSPRRDLFESLTQISRERPCPIVLFAAYSDAETARRAVQAGVSAYVVDGLAPARLKAVIDVAIARFEQHQALQRELAQTKLRLADRRDVERAKGVLMERRRLSEAEAYAQLRKMAMDRKLSIGDAARALLAAAELL</sequence>
<gene>
    <name evidence="4" type="ORF">SAMN04488120_101129</name>
</gene>
<evidence type="ECO:0000313" key="4">
    <source>
        <dbReference type="EMBL" id="SFF24291.1"/>
    </source>
</evidence>
<dbReference type="Gene3D" id="3.40.50.2300">
    <property type="match status" value="1"/>
</dbReference>
<evidence type="ECO:0000259" key="2">
    <source>
        <dbReference type="PROSITE" id="PS50110"/>
    </source>
</evidence>
<evidence type="ECO:0000259" key="3">
    <source>
        <dbReference type="PROSITE" id="PS50921"/>
    </source>
</evidence>
<feature type="modified residue" description="4-aspartylphosphate" evidence="1">
    <location>
        <position position="52"/>
    </location>
</feature>
<dbReference type="InterPro" id="IPR001789">
    <property type="entry name" value="Sig_transdc_resp-reg_receiver"/>
</dbReference>
<dbReference type="InterPro" id="IPR036388">
    <property type="entry name" value="WH-like_DNA-bd_sf"/>
</dbReference>
<dbReference type="SMART" id="SM01012">
    <property type="entry name" value="ANTAR"/>
    <property type="match status" value="1"/>
</dbReference>
<dbReference type="InterPro" id="IPR005561">
    <property type="entry name" value="ANTAR"/>
</dbReference>
<dbReference type="AlphaFoldDB" id="A0A1I2H6N8"/>
<dbReference type="STRING" id="1076937.SAMN04488120_101129"/>
<reference evidence="4 5" key="1">
    <citation type="submission" date="2016-10" db="EMBL/GenBank/DDBJ databases">
        <authorList>
            <person name="de Groot N.N."/>
        </authorList>
    </citation>
    <scope>NUCLEOTIDE SEQUENCE [LARGE SCALE GENOMIC DNA]</scope>
    <source>
        <strain evidence="4 5">DSM 23609</strain>
    </source>
</reference>
<dbReference type="GO" id="GO:0003723">
    <property type="term" value="F:RNA binding"/>
    <property type="evidence" value="ECO:0007669"/>
    <property type="project" value="InterPro"/>
</dbReference>
<dbReference type="SMART" id="SM00448">
    <property type="entry name" value="REC"/>
    <property type="match status" value="1"/>
</dbReference>
<dbReference type="PANTHER" id="PTHR43367">
    <property type="match status" value="1"/>
</dbReference>
<evidence type="ECO:0000313" key="5">
    <source>
        <dbReference type="Proteomes" id="UP000199771"/>
    </source>
</evidence>
<dbReference type="SUPFAM" id="SSF52172">
    <property type="entry name" value="CheY-like"/>
    <property type="match status" value="1"/>
</dbReference>
<dbReference type="InterPro" id="IPR008327">
    <property type="entry name" value="Sig_transdc_resp-reg_antiterm"/>
</dbReference>
<dbReference type="Pfam" id="PF03861">
    <property type="entry name" value="ANTAR"/>
    <property type="match status" value="1"/>
</dbReference>
<feature type="domain" description="ANTAR" evidence="3">
    <location>
        <begin position="122"/>
        <end position="183"/>
    </location>
</feature>
<dbReference type="PROSITE" id="PS50921">
    <property type="entry name" value="ANTAR"/>
    <property type="match status" value="1"/>
</dbReference>
<name>A0A1I2H6N8_9GAMM</name>
<dbReference type="EMBL" id="FOOC01000001">
    <property type="protein sequence ID" value="SFF24291.1"/>
    <property type="molecule type" value="Genomic_DNA"/>
</dbReference>
<dbReference type="PANTHER" id="PTHR43367:SF1">
    <property type="entry name" value="TWO-COMPONENT RESPONSE REGULATOR-LIKE APRR6-RELATED"/>
    <property type="match status" value="1"/>
</dbReference>
<evidence type="ECO:0000256" key="1">
    <source>
        <dbReference type="PROSITE-ProRule" id="PRU00169"/>
    </source>
</evidence>
<dbReference type="Gene3D" id="1.10.10.10">
    <property type="entry name" value="Winged helix-like DNA-binding domain superfamily/Winged helix DNA-binding domain"/>
    <property type="match status" value="1"/>
</dbReference>
<dbReference type="RefSeq" id="WP_091530038.1">
    <property type="nucleotide sequence ID" value="NZ_FOOC01000001.1"/>
</dbReference>
<dbReference type="Proteomes" id="UP000199771">
    <property type="component" value="Unassembled WGS sequence"/>
</dbReference>
<dbReference type="PROSITE" id="PS50110">
    <property type="entry name" value="RESPONSE_REGULATORY"/>
    <property type="match status" value="1"/>
</dbReference>